<reference evidence="1" key="1">
    <citation type="submission" date="2019-12" db="EMBL/GenBank/DDBJ databases">
        <title>Genome sequencing and annotation of Brassica cretica.</title>
        <authorList>
            <person name="Studholme D.J."/>
            <person name="Sarris P."/>
        </authorList>
    </citation>
    <scope>NUCLEOTIDE SEQUENCE</scope>
    <source>
        <strain evidence="1">PFS-109/04</strain>
        <tissue evidence="1">Leaf</tissue>
    </source>
</reference>
<dbReference type="Proteomes" id="UP000712600">
    <property type="component" value="Unassembled WGS sequence"/>
</dbReference>
<sequence>MSAFRAFTRSYMVVLSDCPLPGYEPTSYSKLNEELDTTVQLTKSNEENHVISNEGITPASGFQVPASRFRVPTPGSGSLPPGLGPFPWVWVPASSLRLLGRHVYNSTYWLRPLSPAHQQGPSTLTEAPRYIMLTAAY</sequence>
<evidence type="ECO:0000313" key="1">
    <source>
        <dbReference type="EMBL" id="KAF3507024.1"/>
    </source>
</evidence>
<organism evidence="1 2">
    <name type="scientific">Brassica cretica</name>
    <name type="common">Mustard</name>
    <dbReference type="NCBI Taxonomy" id="69181"/>
    <lineage>
        <taxon>Eukaryota</taxon>
        <taxon>Viridiplantae</taxon>
        <taxon>Streptophyta</taxon>
        <taxon>Embryophyta</taxon>
        <taxon>Tracheophyta</taxon>
        <taxon>Spermatophyta</taxon>
        <taxon>Magnoliopsida</taxon>
        <taxon>eudicotyledons</taxon>
        <taxon>Gunneridae</taxon>
        <taxon>Pentapetalae</taxon>
        <taxon>rosids</taxon>
        <taxon>malvids</taxon>
        <taxon>Brassicales</taxon>
        <taxon>Brassicaceae</taxon>
        <taxon>Brassiceae</taxon>
        <taxon>Brassica</taxon>
    </lineage>
</organism>
<protein>
    <submittedName>
        <fullName evidence="1">Uncharacterized protein</fullName>
    </submittedName>
</protein>
<dbReference type="EMBL" id="QGKX02001521">
    <property type="protein sequence ID" value="KAF3507024.1"/>
    <property type="molecule type" value="Genomic_DNA"/>
</dbReference>
<proteinExistence type="predicted"/>
<evidence type="ECO:0000313" key="2">
    <source>
        <dbReference type="Proteomes" id="UP000712600"/>
    </source>
</evidence>
<accession>A0A8S9NQ57</accession>
<gene>
    <name evidence="1" type="ORF">F2Q69_00005976</name>
</gene>
<dbReference type="AlphaFoldDB" id="A0A8S9NQ57"/>
<name>A0A8S9NQ57_BRACR</name>
<comment type="caution">
    <text evidence="1">The sequence shown here is derived from an EMBL/GenBank/DDBJ whole genome shotgun (WGS) entry which is preliminary data.</text>
</comment>